<keyword evidence="1" id="KW-1133">Transmembrane helix</keyword>
<evidence type="ECO:0000313" key="3">
    <source>
        <dbReference type="Proteomes" id="UP000377595"/>
    </source>
</evidence>
<organism evidence="2 3">
    <name type="scientific">Acrocarpospora pleiomorpha</name>
    <dbReference type="NCBI Taxonomy" id="90975"/>
    <lineage>
        <taxon>Bacteria</taxon>
        <taxon>Bacillati</taxon>
        <taxon>Actinomycetota</taxon>
        <taxon>Actinomycetes</taxon>
        <taxon>Streptosporangiales</taxon>
        <taxon>Streptosporangiaceae</taxon>
        <taxon>Acrocarpospora</taxon>
    </lineage>
</organism>
<protein>
    <submittedName>
        <fullName evidence="2">Uncharacterized protein</fullName>
    </submittedName>
</protein>
<evidence type="ECO:0000256" key="1">
    <source>
        <dbReference type="SAM" id="Phobius"/>
    </source>
</evidence>
<accession>A0A5M3XT05</accession>
<keyword evidence="1" id="KW-0812">Transmembrane</keyword>
<sequence>MSVVRKRWAMLAQDLTFEQLATVRKQAEGWRTALAGLTALLSTVLIIKGRDSVTSLATVPRWTATALLGLAFAMLIVATLSSVRAASGNPGTEILLTGEELRTWTQTEVRHVGRLIYRATLFTITALALLALAVGITWLAPSAQTDRPLIEVLNTSGRVCGELVGTADGALILKTAKLRQVPLIAVTSVTPVTACT</sequence>
<keyword evidence="3" id="KW-1185">Reference proteome</keyword>
<feature type="transmembrane region" description="Helical" evidence="1">
    <location>
        <begin position="115"/>
        <end position="140"/>
    </location>
</feature>
<comment type="caution">
    <text evidence="2">The sequence shown here is derived from an EMBL/GenBank/DDBJ whole genome shotgun (WGS) entry which is preliminary data.</text>
</comment>
<gene>
    <name evidence="2" type="ORF">Aple_044240</name>
</gene>
<name>A0A5M3XT05_9ACTN</name>
<keyword evidence="1" id="KW-0472">Membrane</keyword>
<evidence type="ECO:0000313" key="2">
    <source>
        <dbReference type="EMBL" id="GES21528.1"/>
    </source>
</evidence>
<proteinExistence type="predicted"/>
<dbReference type="RefSeq" id="WP_155346519.1">
    <property type="nucleotide sequence ID" value="NZ_BAAAHM010000005.1"/>
</dbReference>
<dbReference type="AlphaFoldDB" id="A0A5M3XT05"/>
<dbReference type="OrthoDB" id="3479981at2"/>
<dbReference type="EMBL" id="BLAF01000024">
    <property type="protein sequence ID" value="GES21528.1"/>
    <property type="molecule type" value="Genomic_DNA"/>
</dbReference>
<reference evidence="2 3" key="1">
    <citation type="submission" date="2019-10" db="EMBL/GenBank/DDBJ databases">
        <title>Whole genome shotgun sequence of Acrocarpospora pleiomorpha NBRC 16267.</title>
        <authorList>
            <person name="Ichikawa N."/>
            <person name="Kimura A."/>
            <person name="Kitahashi Y."/>
            <person name="Komaki H."/>
            <person name="Oguchi A."/>
        </authorList>
    </citation>
    <scope>NUCLEOTIDE SEQUENCE [LARGE SCALE GENOMIC DNA]</scope>
    <source>
        <strain evidence="2 3">NBRC 16267</strain>
    </source>
</reference>
<feature type="transmembrane region" description="Helical" evidence="1">
    <location>
        <begin position="59"/>
        <end position="80"/>
    </location>
</feature>
<feature type="transmembrane region" description="Helical" evidence="1">
    <location>
        <begin position="29"/>
        <end position="47"/>
    </location>
</feature>
<dbReference type="Proteomes" id="UP000377595">
    <property type="component" value="Unassembled WGS sequence"/>
</dbReference>